<evidence type="ECO:0000313" key="1">
    <source>
        <dbReference type="EMBL" id="SQH74022.1"/>
    </source>
</evidence>
<reference evidence="2" key="1">
    <citation type="submission" date="2018-06" db="EMBL/GenBank/DDBJ databases">
        <authorList>
            <person name="Cea G.-C."/>
            <person name="William W."/>
        </authorList>
    </citation>
    <scope>NUCLEOTIDE SEQUENCE [LARGE SCALE GENOMIC DNA]</scope>
    <source>
        <strain evidence="2">DB21MT-2</strain>
    </source>
</reference>
<sequence length="42" mass="4697">MFFIGFVVLINGLAILIEKTPNSSKLIRKQSKHVKPGSPSHY</sequence>
<accession>A0A330LVC9</accession>
<dbReference type="KEGG" id="sbk:SHEWBE_0021"/>
<dbReference type="Proteomes" id="UP000250123">
    <property type="component" value="Chromosome SHEWBE"/>
</dbReference>
<proteinExistence type="predicted"/>
<gene>
    <name evidence="1" type="ORF">SHEWBE_0021</name>
</gene>
<organism evidence="1 2">
    <name type="scientific">Shewanella benthica</name>
    <dbReference type="NCBI Taxonomy" id="43661"/>
    <lineage>
        <taxon>Bacteria</taxon>
        <taxon>Pseudomonadati</taxon>
        <taxon>Pseudomonadota</taxon>
        <taxon>Gammaproteobacteria</taxon>
        <taxon>Alteromonadales</taxon>
        <taxon>Shewanellaceae</taxon>
        <taxon>Shewanella</taxon>
    </lineage>
</organism>
<protein>
    <submittedName>
        <fullName evidence="1">Uncharacterized protein</fullName>
    </submittedName>
</protein>
<name>A0A330LVC9_9GAMM</name>
<evidence type="ECO:0000313" key="2">
    <source>
        <dbReference type="Proteomes" id="UP000250123"/>
    </source>
</evidence>
<dbReference type="AlphaFoldDB" id="A0A330LVC9"/>
<dbReference type="EMBL" id="LS483452">
    <property type="protein sequence ID" value="SQH74022.1"/>
    <property type="molecule type" value="Genomic_DNA"/>
</dbReference>